<name>A0A5B8U4G1_9ACTN</name>
<organism evidence="1 2">
    <name type="scientific">Baekduia soli</name>
    <dbReference type="NCBI Taxonomy" id="496014"/>
    <lineage>
        <taxon>Bacteria</taxon>
        <taxon>Bacillati</taxon>
        <taxon>Actinomycetota</taxon>
        <taxon>Thermoleophilia</taxon>
        <taxon>Solirubrobacterales</taxon>
        <taxon>Baekduiaceae</taxon>
        <taxon>Baekduia</taxon>
    </lineage>
</organism>
<accession>A0A5B8U4G1</accession>
<dbReference type="KEGG" id="bsol:FSW04_09925"/>
<evidence type="ECO:0000313" key="2">
    <source>
        <dbReference type="Proteomes" id="UP000321805"/>
    </source>
</evidence>
<sequence length="77" mass="8051">MTTHAALIALVDLEVASRVEDPHPERLAEALHLRAALAADARPLPPVAAATLRRIVDEEVALRVLAAAEARGQSVGG</sequence>
<dbReference type="AlphaFoldDB" id="A0A5B8U4G1"/>
<dbReference type="RefSeq" id="WP_146918786.1">
    <property type="nucleotide sequence ID" value="NZ_CP042430.1"/>
</dbReference>
<reference evidence="1 2" key="1">
    <citation type="journal article" date="2018" name="J. Microbiol.">
        <title>Baekduia soli gen. nov., sp. nov., a novel bacterium isolated from the soil of Baekdu Mountain and proposal of a novel family name, Baekduiaceae fam. nov.</title>
        <authorList>
            <person name="An D.S."/>
            <person name="Siddiqi M.Z."/>
            <person name="Kim K.H."/>
            <person name="Yu H.S."/>
            <person name="Im W.T."/>
        </authorList>
    </citation>
    <scope>NUCLEOTIDE SEQUENCE [LARGE SCALE GENOMIC DNA]</scope>
    <source>
        <strain evidence="1 2">BR7-21</strain>
    </source>
</reference>
<dbReference type="EMBL" id="CP042430">
    <property type="protein sequence ID" value="QEC47857.1"/>
    <property type="molecule type" value="Genomic_DNA"/>
</dbReference>
<evidence type="ECO:0000313" key="1">
    <source>
        <dbReference type="EMBL" id="QEC47857.1"/>
    </source>
</evidence>
<protein>
    <submittedName>
        <fullName evidence="1">Uncharacterized protein</fullName>
    </submittedName>
</protein>
<proteinExistence type="predicted"/>
<dbReference type="Proteomes" id="UP000321805">
    <property type="component" value="Chromosome"/>
</dbReference>
<keyword evidence="2" id="KW-1185">Reference proteome</keyword>
<gene>
    <name evidence="1" type="ORF">FSW04_09925</name>
</gene>